<proteinExistence type="predicted"/>
<feature type="transmembrane region" description="Helical" evidence="1">
    <location>
        <begin position="133"/>
        <end position="151"/>
    </location>
</feature>
<evidence type="ECO:0000256" key="1">
    <source>
        <dbReference type="SAM" id="Phobius"/>
    </source>
</evidence>
<gene>
    <name evidence="2" type="ordered locus">Fleli_3904</name>
</gene>
<dbReference type="KEGG" id="fli:Fleli_3904"/>
<dbReference type="Proteomes" id="UP000006054">
    <property type="component" value="Chromosome"/>
</dbReference>
<keyword evidence="1" id="KW-0812">Transmembrane</keyword>
<keyword evidence="1" id="KW-1133">Transmembrane helix</keyword>
<reference evidence="3" key="1">
    <citation type="submission" date="2012-06" db="EMBL/GenBank/DDBJ databases">
        <title>The complete genome of Flexibacter litoralis DSM 6794.</title>
        <authorList>
            <person name="Lucas S."/>
            <person name="Copeland A."/>
            <person name="Lapidus A."/>
            <person name="Glavina del Rio T."/>
            <person name="Dalin E."/>
            <person name="Tice H."/>
            <person name="Bruce D."/>
            <person name="Goodwin L."/>
            <person name="Pitluck S."/>
            <person name="Peters L."/>
            <person name="Ovchinnikova G."/>
            <person name="Lu M."/>
            <person name="Kyrpides N."/>
            <person name="Mavromatis K."/>
            <person name="Ivanova N."/>
            <person name="Brettin T."/>
            <person name="Detter J.C."/>
            <person name="Han C."/>
            <person name="Larimer F."/>
            <person name="Land M."/>
            <person name="Hauser L."/>
            <person name="Markowitz V."/>
            <person name="Cheng J.-F."/>
            <person name="Hugenholtz P."/>
            <person name="Woyke T."/>
            <person name="Wu D."/>
            <person name="Spring S."/>
            <person name="Lang E."/>
            <person name="Kopitz M."/>
            <person name="Brambilla E."/>
            <person name="Klenk H.-P."/>
            <person name="Eisen J.A."/>
        </authorList>
    </citation>
    <scope>NUCLEOTIDE SEQUENCE [LARGE SCALE GENOMIC DNA]</scope>
    <source>
        <strain evidence="3">ATCC 23117 / DSM 6794 / NBRC 15988 / NCIMB 1366 / Sio-4</strain>
    </source>
</reference>
<evidence type="ECO:0000313" key="2">
    <source>
        <dbReference type="EMBL" id="AFM06207.1"/>
    </source>
</evidence>
<keyword evidence="1" id="KW-0472">Membrane</keyword>
<dbReference type="AlphaFoldDB" id="I4AQH2"/>
<sequence precursor="true">MKFIKITFFFFLLFVISIIRINEAFSQVNQTPKAYYLTFNKPGIKKRTRFYIGDELKFKLKEEDFKRTATITAIDSNSITINGVAKIPLEDFRVIQLSKKRIKAARMTGTTGGVLFMALGLGNTLLEKDGSEVLIVSGFVALASVQFLRFFENRNYKLNSYRYLRTVPQWEGLNLEQ</sequence>
<dbReference type="STRING" id="880071.Fleli_3904"/>
<dbReference type="eggNOG" id="ENOG502ZP24">
    <property type="taxonomic scope" value="Bacteria"/>
</dbReference>
<evidence type="ECO:0000313" key="3">
    <source>
        <dbReference type="Proteomes" id="UP000006054"/>
    </source>
</evidence>
<dbReference type="HOGENOM" id="CLU_1515753_0_0_10"/>
<name>I4AQH2_BERLS</name>
<dbReference type="OrthoDB" id="893201at2"/>
<protein>
    <submittedName>
        <fullName evidence="2">Uncharacterized protein</fullName>
    </submittedName>
</protein>
<accession>I4AQH2</accession>
<keyword evidence="3" id="KW-1185">Reference proteome</keyword>
<organism evidence="2 3">
    <name type="scientific">Bernardetia litoralis (strain ATCC 23117 / DSM 6794 / NBRC 15988 / NCIMB 1366 / Fx l1 / Sio-4)</name>
    <name type="common">Flexibacter litoralis</name>
    <dbReference type="NCBI Taxonomy" id="880071"/>
    <lineage>
        <taxon>Bacteria</taxon>
        <taxon>Pseudomonadati</taxon>
        <taxon>Bacteroidota</taxon>
        <taxon>Cytophagia</taxon>
        <taxon>Cytophagales</taxon>
        <taxon>Bernardetiaceae</taxon>
        <taxon>Bernardetia</taxon>
    </lineage>
</organism>
<dbReference type="RefSeq" id="WP_014799630.1">
    <property type="nucleotide sequence ID" value="NC_018018.1"/>
</dbReference>
<dbReference type="EMBL" id="CP003345">
    <property type="protein sequence ID" value="AFM06207.1"/>
    <property type="molecule type" value="Genomic_DNA"/>
</dbReference>